<dbReference type="EMBL" id="SDEE01000018">
    <property type="protein sequence ID" value="RXW24465.1"/>
    <property type="molecule type" value="Genomic_DNA"/>
</dbReference>
<comment type="caution">
    <text evidence="5">The sequence shown here is derived from an EMBL/GenBank/DDBJ whole genome shotgun (WGS) entry which is preliminary data.</text>
</comment>
<keyword evidence="2" id="KW-0812">Transmembrane</keyword>
<dbReference type="InterPro" id="IPR053183">
    <property type="entry name" value="ASL1"/>
</dbReference>
<dbReference type="Proteomes" id="UP000290288">
    <property type="component" value="Unassembled WGS sequence"/>
</dbReference>
<dbReference type="Pfam" id="PF11790">
    <property type="entry name" value="Glyco_hydro_cc"/>
    <property type="match status" value="1"/>
</dbReference>
<protein>
    <recommendedName>
        <fullName evidence="4">Asl1-like glycosyl hydrolase catalytic domain-containing protein</fullName>
    </recommendedName>
</protein>
<name>A0A4Q2DZI3_9AGAR</name>
<evidence type="ECO:0000256" key="3">
    <source>
        <dbReference type="SAM" id="SignalP"/>
    </source>
</evidence>
<accession>A0A4Q2DZI3</accession>
<feature type="signal peptide" evidence="3">
    <location>
        <begin position="1"/>
        <end position="16"/>
    </location>
</feature>
<dbReference type="InterPro" id="IPR017853">
    <property type="entry name" value="GH"/>
</dbReference>
<keyword evidence="3" id="KW-0732">Signal</keyword>
<proteinExistence type="predicted"/>
<feature type="compositionally biased region" description="Low complexity" evidence="1">
    <location>
        <begin position="31"/>
        <end position="61"/>
    </location>
</feature>
<sequence length="364" mass="40148">MRLLVVFALTATFVGAAVPFDYNAPLDRRQSPTTTSTTLSVGSTVTETTSSTPSSTATSGPGKAGLAWANENSVDIRQFEVTGKVTWYYTWSPHALRNSNWGSSRNGNTKLEFVPMLWGNRSLTNDLNTIEDVIRGNRTSGGVKAVLGFNEPEQPGQSNFSPSVGVQLWLDYLLPLATKYPGLRLGTPAVSSGPQGKAWLQSFFQECAGRCNVDFVAMHWYGINPDAFIAHLWDYHYTFSNFTTSKTLWVTEWACHNFVSNEQCSQSDVNAFLNQTQSFMDETEWVERYAWFGAMRNLQGVNPENALMDSQGDINSLGRQYVDASPDQSLRSGAIGLGEARFSYLIALHIIFSGLGSIVLGLPW</sequence>
<organism evidence="5 6">
    <name type="scientific">Candolleomyces aberdarensis</name>
    <dbReference type="NCBI Taxonomy" id="2316362"/>
    <lineage>
        <taxon>Eukaryota</taxon>
        <taxon>Fungi</taxon>
        <taxon>Dikarya</taxon>
        <taxon>Basidiomycota</taxon>
        <taxon>Agaricomycotina</taxon>
        <taxon>Agaricomycetes</taxon>
        <taxon>Agaricomycetidae</taxon>
        <taxon>Agaricales</taxon>
        <taxon>Agaricineae</taxon>
        <taxon>Psathyrellaceae</taxon>
        <taxon>Candolleomyces</taxon>
    </lineage>
</organism>
<dbReference type="PANTHER" id="PTHR34154:SF3">
    <property type="entry name" value="ALKALI-SENSITIVE LINKAGE PROTEIN 1"/>
    <property type="match status" value="1"/>
</dbReference>
<dbReference type="OrthoDB" id="5959761at2759"/>
<evidence type="ECO:0000256" key="2">
    <source>
        <dbReference type="SAM" id="Phobius"/>
    </source>
</evidence>
<keyword evidence="6" id="KW-1185">Reference proteome</keyword>
<dbReference type="AlphaFoldDB" id="A0A4Q2DZI3"/>
<keyword evidence="2" id="KW-1133">Transmembrane helix</keyword>
<evidence type="ECO:0000313" key="6">
    <source>
        <dbReference type="Proteomes" id="UP000290288"/>
    </source>
</evidence>
<evidence type="ECO:0000313" key="5">
    <source>
        <dbReference type="EMBL" id="RXW24465.1"/>
    </source>
</evidence>
<evidence type="ECO:0000256" key="1">
    <source>
        <dbReference type="SAM" id="MobiDB-lite"/>
    </source>
</evidence>
<gene>
    <name evidence="5" type="ORF">EST38_g1378</name>
</gene>
<dbReference type="PANTHER" id="PTHR34154">
    <property type="entry name" value="ALKALI-SENSITIVE LINKAGE PROTEIN 1"/>
    <property type="match status" value="1"/>
</dbReference>
<dbReference type="Gene3D" id="3.20.20.80">
    <property type="entry name" value="Glycosidases"/>
    <property type="match status" value="1"/>
</dbReference>
<dbReference type="InterPro" id="IPR024655">
    <property type="entry name" value="Asl1_glyco_hydro_catalytic"/>
</dbReference>
<feature type="transmembrane region" description="Helical" evidence="2">
    <location>
        <begin position="342"/>
        <end position="362"/>
    </location>
</feature>
<feature type="domain" description="Asl1-like glycosyl hydrolase catalytic" evidence="4">
    <location>
        <begin position="65"/>
        <end position="321"/>
    </location>
</feature>
<dbReference type="SUPFAM" id="SSF51445">
    <property type="entry name" value="(Trans)glycosidases"/>
    <property type="match status" value="1"/>
</dbReference>
<dbReference type="GO" id="GO:0071966">
    <property type="term" value="P:fungal-type cell wall polysaccharide metabolic process"/>
    <property type="evidence" value="ECO:0007669"/>
    <property type="project" value="TreeGrafter"/>
</dbReference>
<dbReference type="STRING" id="2316362.A0A4Q2DZI3"/>
<evidence type="ECO:0000259" key="4">
    <source>
        <dbReference type="Pfam" id="PF11790"/>
    </source>
</evidence>
<feature type="chain" id="PRO_5020334686" description="Asl1-like glycosyl hydrolase catalytic domain-containing protein" evidence="3">
    <location>
        <begin position="17"/>
        <end position="364"/>
    </location>
</feature>
<keyword evidence="2" id="KW-0472">Membrane</keyword>
<feature type="region of interest" description="Disordered" evidence="1">
    <location>
        <begin position="25"/>
        <end position="64"/>
    </location>
</feature>
<reference evidence="5 6" key="1">
    <citation type="submission" date="2019-01" db="EMBL/GenBank/DDBJ databases">
        <title>Draft genome sequence of Psathyrella aberdarensis IHI B618.</title>
        <authorList>
            <person name="Buettner E."/>
            <person name="Kellner H."/>
        </authorList>
    </citation>
    <scope>NUCLEOTIDE SEQUENCE [LARGE SCALE GENOMIC DNA]</scope>
    <source>
        <strain evidence="5 6">IHI B618</strain>
    </source>
</reference>
<dbReference type="GO" id="GO:0009277">
    <property type="term" value="C:fungal-type cell wall"/>
    <property type="evidence" value="ECO:0007669"/>
    <property type="project" value="TreeGrafter"/>
</dbReference>